<evidence type="ECO:0000313" key="10">
    <source>
        <dbReference type="EMBL" id="SHF53355.1"/>
    </source>
</evidence>
<evidence type="ECO:0000313" key="11">
    <source>
        <dbReference type="Proteomes" id="UP000184509"/>
    </source>
</evidence>
<evidence type="ECO:0000259" key="7">
    <source>
        <dbReference type="Pfam" id="PF10566"/>
    </source>
</evidence>
<dbReference type="InterPro" id="IPR029483">
    <property type="entry name" value="GH97_C"/>
</dbReference>
<feature type="signal peptide" evidence="6">
    <location>
        <begin position="1"/>
        <end position="20"/>
    </location>
</feature>
<name>A0A1M5CF41_9BACE</name>
<dbReference type="RefSeq" id="WP_073401854.1">
    <property type="nucleotide sequence ID" value="NZ_FQTV01000010.1"/>
</dbReference>
<evidence type="ECO:0000256" key="5">
    <source>
        <dbReference type="ARBA" id="ARBA00023295"/>
    </source>
</evidence>
<dbReference type="Proteomes" id="UP000184509">
    <property type="component" value="Unassembled WGS sequence"/>
</dbReference>
<dbReference type="Pfam" id="PF14509">
    <property type="entry name" value="GH97_C"/>
    <property type="match status" value="1"/>
</dbReference>
<evidence type="ECO:0000256" key="3">
    <source>
        <dbReference type="ARBA" id="ARBA00022801"/>
    </source>
</evidence>
<dbReference type="InterPro" id="IPR052720">
    <property type="entry name" value="Glycosyl_hydrolase_97"/>
</dbReference>
<dbReference type="InterPro" id="IPR013780">
    <property type="entry name" value="Glyco_hydro_b"/>
</dbReference>
<keyword evidence="3" id="KW-0378">Hydrolase</keyword>
<dbReference type="AlphaFoldDB" id="A0A1M5CF41"/>
<dbReference type="EMBL" id="FQTV01000010">
    <property type="protein sequence ID" value="SHF53355.1"/>
    <property type="molecule type" value="Genomic_DNA"/>
</dbReference>
<dbReference type="Gene3D" id="2.60.40.1180">
    <property type="entry name" value="Golgi alpha-mannosidase II"/>
    <property type="match status" value="1"/>
</dbReference>
<evidence type="ECO:0000259" key="8">
    <source>
        <dbReference type="Pfam" id="PF14508"/>
    </source>
</evidence>
<dbReference type="STRING" id="1297750.SAMN05444405_11023"/>
<proteinExistence type="predicted"/>
<dbReference type="InterPro" id="IPR019563">
    <property type="entry name" value="GH97_catalytic"/>
</dbReference>
<keyword evidence="5" id="KW-0326">Glycosidase</keyword>
<dbReference type="Gene3D" id="3.20.20.70">
    <property type="entry name" value="Aldolase class I"/>
    <property type="match status" value="1"/>
</dbReference>
<evidence type="ECO:0000256" key="1">
    <source>
        <dbReference type="ARBA" id="ARBA00001913"/>
    </source>
</evidence>
<dbReference type="InterPro" id="IPR013785">
    <property type="entry name" value="Aldolase_TIM"/>
</dbReference>
<evidence type="ECO:0000256" key="4">
    <source>
        <dbReference type="ARBA" id="ARBA00022837"/>
    </source>
</evidence>
<evidence type="ECO:0000256" key="2">
    <source>
        <dbReference type="ARBA" id="ARBA00011245"/>
    </source>
</evidence>
<dbReference type="Gene3D" id="2.70.98.10">
    <property type="match status" value="1"/>
</dbReference>
<dbReference type="Pfam" id="PF14508">
    <property type="entry name" value="GH97_N"/>
    <property type="match status" value="1"/>
</dbReference>
<evidence type="ECO:0000259" key="9">
    <source>
        <dbReference type="Pfam" id="PF14509"/>
    </source>
</evidence>
<keyword evidence="11" id="KW-1185">Reference proteome</keyword>
<keyword evidence="6" id="KW-0732">Signal</keyword>
<dbReference type="OrthoDB" id="1109141at2"/>
<dbReference type="SUPFAM" id="SSF51445">
    <property type="entry name" value="(Trans)glycosidases"/>
    <property type="match status" value="1"/>
</dbReference>
<comment type="subunit">
    <text evidence="2">Monomer.</text>
</comment>
<feature type="domain" description="Glycosyl-hydrolase 97 C-terminal oligomerisation" evidence="9">
    <location>
        <begin position="570"/>
        <end position="665"/>
    </location>
</feature>
<dbReference type="InterPro" id="IPR029486">
    <property type="entry name" value="GH97_N"/>
</dbReference>
<dbReference type="PANTHER" id="PTHR35803">
    <property type="entry name" value="GLUCAN 1,4-ALPHA-GLUCOSIDASE SUSB-RELATED"/>
    <property type="match status" value="1"/>
</dbReference>
<protein>
    <submittedName>
        <fullName evidence="10">Alpha-glucosidase</fullName>
    </submittedName>
</protein>
<dbReference type="InterPro" id="IPR014718">
    <property type="entry name" value="GH-type_carb-bd"/>
</dbReference>
<accession>A0A1M5CF41</accession>
<dbReference type="GO" id="GO:0016798">
    <property type="term" value="F:hydrolase activity, acting on glycosyl bonds"/>
    <property type="evidence" value="ECO:0007669"/>
    <property type="project" value="UniProtKB-KW"/>
</dbReference>
<feature type="domain" description="Glycosyl-hydrolase 97 N-terminal" evidence="8">
    <location>
        <begin position="26"/>
        <end position="298"/>
    </location>
</feature>
<dbReference type="GO" id="GO:0030246">
    <property type="term" value="F:carbohydrate binding"/>
    <property type="evidence" value="ECO:0007669"/>
    <property type="project" value="InterPro"/>
</dbReference>
<feature type="chain" id="PRO_5012251497" evidence="6">
    <location>
        <begin position="21"/>
        <end position="669"/>
    </location>
</feature>
<feature type="domain" description="Glycosyl-hydrolase 97 catalytic" evidence="7">
    <location>
        <begin position="316"/>
        <end position="470"/>
    </location>
</feature>
<evidence type="ECO:0000256" key="6">
    <source>
        <dbReference type="SAM" id="SignalP"/>
    </source>
</evidence>
<gene>
    <name evidence="10" type="ORF">SAMN05444405_11023</name>
</gene>
<organism evidence="10 11">
    <name type="scientific">Bacteroides luti</name>
    <dbReference type="NCBI Taxonomy" id="1297750"/>
    <lineage>
        <taxon>Bacteria</taxon>
        <taxon>Pseudomonadati</taxon>
        <taxon>Bacteroidota</taxon>
        <taxon>Bacteroidia</taxon>
        <taxon>Bacteroidales</taxon>
        <taxon>Bacteroidaceae</taxon>
        <taxon>Bacteroides</taxon>
    </lineage>
</organism>
<dbReference type="Pfam" id="PF10566">
    <property type="entry name" value="Glyco_hydro_97"/>
    <property type="match status" value="1"/>
</dbReference>
<dbReference type="InterPro" id="IPR017853">
    <property type="entry name" value="GH"/>
</dbReference>
<dbReference type="PANTHER" id="PTHR35803:SF2">
    <property type="entry name" value="RETAINING ALPHA-GALACTOSIDASE"/>
    <property type="match status" value="1"/>
</dbReference>
<sequence>MNKKLLIIVFCSLCAQIGFAQKTQSVSSPDGKIQTSISIGDKITYTVTSNNQTVIEASPISMTLNSGEVWGKNAKLDKSTKRIINQKITSPFYKRAQINDNCNELTLRFKKDWGIKFRVYNDGVAYRFINYRKIPFTVQNEEVKYNFTKDCPATVPYVRLDGVSNYKDFEKQFHNSFENTYTTDNLSKLDSNRLMFLPLVVEAGSGIKVCITEADLESYPGLYLNKAQDGNSLNGVFAPYPKRTEQGGHNMLQFRVKERENYIAKVNGAREFPWRVAIITSEDKQFAESDMTYKLAAPSRVPDYSWVKPGKVAWDWWNDWNIYNVDFEAGINNDTYKYYIDFASANRLEYVILDEGWAVNLKCDLMQVVPEINIKELVDYAAKKNVGIILWAGYHAFNRDMENVCKYYSGLGVKGFKVDFMDRDDQEIVDFNYRAAATCAKYHLILDLHGMYKPAGLNRTYPNVLNFEGVHGLEQLKWSPATTNMVKYDVTIPFIRMAAGPMDYTQGAMRNAAKGCYTPINSEPMSQGTRCHQLGLYVILESPFNMLCDNPSNYMRETECLDFIAKVPTVWDDTKVLDGKIGEYIVTQRQSRNNFYVGGLTDWTPRDLAINFSFLGKGDYKATVFKDGKNAHRAGRDYKKEELVVNASSTLNIHLAPGGGFAIKLEKIN</sequence>
<keyword evidence="4" id="KW-0106">Calcium</keyword>
<comment type="cofactor">
    <cofactor evidence="1">
        <name>Ca(2+)</name>
        <dbReference type="ChEBI" id="CHEBI:29108"/>
    </cofactor>
</comment>
<reference evidence="10 11" key="1">
    <citation type="submission" date="2016-11" db="EMBL/GenBank/DDBJ databases">
        <authorList>
            <person name="Jaros S."/>
            <person name="Januszkiewicz K."/>
            <person name="Wedrychowicz H."/>
        </authorList>
    </citation>
    <scope>NUCLEOTIDE SEQUENCE [LARGE SCALE GENOMIC DNA]</scope>
    <source>
        <strain evidence="10 11">DSM 26991</strain>
    </source>
</reference>